<dbReference type="InterPro" id="IPR006439">
    <property type="entry name" value="HAD-SF_hydro_IA"/>
</dbReference>
<dbReference type="AlphaFoldDB" id="A0A9D3QBN3"/>
<feature type="region of interest" description="Disordered" evidence="7">
    <location>
        <begin position="626"/>
        <end position="691"/>
    </location>
</feature>
<dbReference type="GO" id="GO:0016627">
    <property type="term" value="F:oxidoreductase activity, acting on the CH-CH group of donors"/>
    <property type="evidence" value="ECO:0007669"/>
    <property type="project" value="InterPro"/>
</dbReference>
<feature type="compositionally biased region" description="Polar residues" evidence="7">
    <location>
        <begin position="646"/>
        <end position="662"/>
    </location>
</feature>
<evidence type="ECO:0000256" key="2">
    <source>
        <dbReference type="ARBA" id="ARBA00009347"/>
    </source>
</evidence>
<evidence type="ECO:0008006" key="14">
    <source>
        <dbReference type="Google" id="ProtNLM"/>
    </source>
</evidence>
<keyword evidence="5" id="KW-0007">Acetylation</keyword>
<name>A0A9D3QBN3_MEGAT</name>
<feature type="domain" description="Acyl-CoA dehydrogenase/oxidase C-terminal" evidence="8">
    <location>
        <begin position="939"/>
        <end position="1087"/>
    </location>
</feature>
<dbReference type="PRINTS" id="PR00413">
    <property type="entry name" value="HADHALOGNASE"/>
</dbReference>
<dbReference type="InterPro" id="IPR037069">
    <property type="entry name" value="AcylCoA_DH/ox_N_sf"/>
</dbReference>
<evidence type="ECO:0000259" key="10">
    <source>
        <dbReference type="Pfam" id="PF02770"/>
    </source>
</evidence>
<evidence type="ECO:0000256" key="5">
    <source>
        <dbReference type="ARBA" id="ARBA00022990"/>
    </source>
</evidence>
<feature type="domain" description="Aminoglycoside phosphotransferase" evidence="9">
    <location>
        <begin position="307"/>
        <end position="524"/>
    </location>
</feature>
<dbReference type="Proteomes" id="UP001046870">
    <property type="component" value="Chromosome 4"/>
</dbReference>
<dbReference type="SUPFAM" id="SSF47203">
    <property type="entry name" value="Acyl-CoA dehydrogenase C-terminal domain-like"/>
    <property type="match status" value="1"/>
</dbReference>
<keyword evidence="4" id="KW-0274">FAD</keyword>
<evidence type="ECO:0000259" key="11">
    <source>
        <dbReference type="Pfam" id="PF02771"/>
    </source>
</evidence>
<dbReference type="Gene3D" id="1.10.540.10">
    <property type="entry name" value="Acyl-CoA dehydrogenase/oxidase, N-terminal domain"/>
    <property type="match status" value="1"/>
</dbReference>
<dbReference type="CDD" id="cd02603">
    <property type="entry name" value="HAD_sEH-N_like"/>
    <property type="match status" value="1"/>
</dbReference>
<dbReference type="Gene3D" id="3.30.200.20">
    <property type="entry name" value="Phosphorylase Kinase, domain 1"/>
    <property type="match status" value="1"/>
</dbReference>
<sequence>MGDFIPDHMTSVIPEANQRCATMSCGTRLMFLSRSVVRLGRIQWQLVPRCHMSNKTTTPRYKAVIFDMGGVLLPSPYHKATEWEQQNGIPVGTIGQAIRTGGETNAWKKFMLGELGAEEFVEAFGKECTEIAGYPVPADSFLLALTSGAMAQPLPAMVEAVQCLRAEGLKTAVLSNNFFLQGGATYLPLDRSLFDVIVESCLEGMCKPDPRIYHLCVERLGVSPQEAVFLDDIGHNAKAAAQLGMHAIKVVDSAAAVKELEGVLGFSLSGFIPGTRAARGAMQLPVSQLTQYLRTVLQLSDKEPVSVRQFSHGQSNPTYLLTAGGRRLVLRKKPPGKLLPSAHAVEREFRVLKALGSTGVPVPEVIALCEDPSVLGTPFYLMEYCPGRVFLDPSLPGLSPEERRAVYQAMTHVLCQIHKVNIEAVGLADYGKPGEYVARQVHRWTQQYRASETHPIPAMERLIEWFPQHLPQHQSTAVVHGDFRLDNLVFHKDKPEVVAVLDWELSTLGDPLSDLASSCMAHYLPPDFPILRGISRSDLPSLGIPSAEEIFSEYSRAMGLEGIANWQLYMAFSFFRAAAILQGVYKRSLTGQASSARAESAGRLAEQMANLAWDFATKEGFRIFNEMPRGPQQGGTGGRGPPHSRGFSTWSGQKQGNPQFTCASLPGHRSSSSGPSPPPPAPAATGLIISPAGLPPRAQELHLLLARFIQEHVLPAEQRLRDHQASAQRWTPHPLMEELKGMAREQGLWNLFIPLETDPESRFGAGLTNVEYAHLCELMGRSLYAPEVFNCSAPDTGNMEVLIRYGTQQQQQQWLRPLLDGSIRSCFAMTEPKVASSDATNIEASITEDKDFYILNGHKWWTSGALDPRCKLCVFMGKTDPTAPRHRQQSMILVPMDTPGVRVVRPLSVYGTEDAPGGHAELLFENVRVPWSNILLGPGRGFEIAQGRLGPGRIHHCMRLVGHAERALELMKERVKTRVAFGRPLVEQGTILADIAHSRMEIEQARLLVLKAAHLMDTVGNKVAAPEIAMIKAVCPSMALRVIDRAIQAFGAAGLSNDSPLALFYSWARALRLADGPDEVHRTAVAKMELRR</sequence>
<feature type="domain" description="Acyl-CoA oxidase/dehydrogenase middle" evidence="10">
    <location>
        <begin position="826"/>
        <end position="927"/>
    </location>
</feature>
<dbReference type="FunFam" id="2.40.110.10:FF:000002">
    <property type="entry name" value="Acyl-CoA dehydrogenase fadE12"/>
    <property type="match status" value="1"/>
</dbReference>
<dbReference type="CDD" id="cd05154">
    <property type="entry name" value="ACAD10_11_N-like"/>
    <property type="match status" value="1"/>
</dbReference>
<comment type="caution">
    <text evidence="12">The sequence shown here is derived from an EMBL/GenBank/DDBJ whole genome shotgun (WGS) entry which is preliminary data.</text>
</comment>
<dbReference type="Gene3D" id="3.40.50.1000">
    <property type="entry name" value="HAD superfamily/HAD-like"/>
    <property type="match status" value="1"/>
</dbReference>
<evidence type="ECO:0000259" key="9">
    <source>
        <dbReference type="Pfam" id="PF01636"/>
    </source>
</evidence>
<comment type="cofactor">
    <cofactor evidence="1">
        <name>FAD</name>
        <dbReference type="ChEBI" id="CHEBI:57692"/>
    </cofactor>
</comment>
<dbReference type="SUPFAM" id="SSF56784">
    <property type="entry name" value="HAD-like"/>
    <property type="match status" value="1"/>
</dbReference>
<accession>A0A9D3QBN3</accession>
<dbReference type="InterPro" id="IPR046373">
    <property type="entry name" value="Acyl-CoA_Oxase/DH_mid-dom_sf"/>
</dbReference>
<evidence type="ECO:0000256" key="6">
    <source>
        <dbReference type="ARBA" id="ARBA00023002"/>
    </source>
</evidence>
<dbReference type="SFLD" id="SFLDG01129">
    <property type="entry name" value="C1.5:_HAD__Beta-PGM__Phosphata"/>
    <property type="match status" value="1"/>
</dbReference>
<keyword evidence="13" id="KW-1185">Reference proteome</keyword>
<proteinExistence type="inferred from homology"/>
<dbReference type="NCBIfam" id="TIGR01509">
    <property type="entry name" value="HAD-SF-IA-v3"/>
    <property type="match status" value="1"/>
</dbReference>
<evidence type="ECO:0000256" key="4">
    <source>
        <dbReference type="ARBA" id="ARBA00022827"/>
    </source>
</evidence>
<evidence type="ECO:0000256" key="1">
    <source>
        <dbReference type="ARBA" id="ARBA00001974"/>
    </source>
</evidence>
<dbReference type="InterPro" id="IPR009075">
    <property type="entry name" value="AcylCo_DH/oxidase_C"/>
</dbReference>
<dbReference type="SFLD" id="SFLDS00003">
    <property type="entry name" value="Haloacid_Dehalogenase"/>
    <property type="match status" value="1"/>
</dbReference>
<dbReference type="Pfam" id="PF02771">
    <property type="entry name" value="Acyl-CoA_dh_N"/>
    <property type="match status" value="1"/>
</dbReference>
<keyword evidence="3" id="KW-0285">Flavoprotein</keyword>
<dbReference type="Gene3D" id="3.90.1200.10">
    <property type="match status" value="1"/>
</dbReference>
<dbReference type="InterPro" id="IPR011009">
    <property type="entry name" value="Kinase-like_dom_sf"/>
</dbReference>
<comment type="similarity">
    <text evidence="2">Belongs to the acyl-CoA dehydrogenase family.</text>
</comment>
<dbReference type="InterPro" id="IPR041726">
    <property type="entry name" value="ACAD10_11_N"/>
</dbReference>
<dbReference type="Gene3D" id="1.20.140.10">
    <property type="entry name" value="Butyryl-CoA Dehydrogenase, subunit A, domain 3"/>
    <property type="match status" value="1"/>
</dbReference>
<dbReference type="Gene3D" id="2.40.110.10">
    <property type="entry name" value="Butyryl-CoA Dehydrogenase, subunit A, domain 2"/>
    <property type="match status" value="1"/>
</dbReference>
<dbReference type="NCBIfam" id="TIGR02247">
    <property type="entry name" value="HAD-1A3-hyp"/>
    <property type="match status" value="1"/>
</dbReference>
<dbReference type="InterPro" id="IPR009100">
    <property type="entry name" value="AcylCoA_DH/oxidase_NM_dom_sf"/>
</dbReference>
<evidence type="ECO:0000259" key="8">
    <source>
        <dbReference type="Pfam" id="PF00441"/>
    </source>
</evidence>
<organism evidence="12 13">
    <name type="scientific">Megalops atlanticus</name>
    <name type="common">Tarpon</name>
    <name type="synonym">Clupea gigantea</name>
    <dbReference type="NCBI Taxonomy" id="7932"/>
    <lineage>
        <taxon>Eukaryota</taxon>
        <taxon>Metazoa</taxon>
        <taxon>Chordata</taxon>
        <taxon>Craniata</taxon>
        <taxon>Vertebrata</taxon>
        <taxon>Euteleostomi</taxon>
        <taxon>Actinopterygii</taxon>
        <taxon>Neopterygii</taxon>
        <taxon>Teleostei</taxon>
        <taxon>Elopiformes</taxon>
        <taxon>Megalopidae</taxon>
        <taxon>Megalops</taxon>
    </lineage>
</organism>
<feature type="domain" description="Acyl-CoA dehydrogenase/oxidase N-terminal" evidence="11">
    <location>
        <begin position="704"/>
        <end position="821"/>
    </location>
</feature>
<dbReference type="InterPro" id="IPR023214">
    <property type="entry name" value="HAD_sf"/>
</dbReference>
<dbReference type="GO" id="GO:0050660">
    <property type="term" value="F:flavin adenine dinucleotide binding"/>
    <property type="evidence" value="ECO:0007669"/>
    <property type="project" value="InterPro"/>
</dbReference>
<dbReference type="Pfam" id="PF02770">
    <property type="entry name" value="Acyl-CoA_dh_M"/>
    <property type="match status" value="1"/>
</dbReference>
<dbReference type="PANTHER" id="PTHR47829:SF3">
    <property type="entry name" value="AMINOGLYCOSIDE PHOSPHOTRANSFERASE DOMAIN-CONTAINING PROTEIN"/>
    <property type="match status" value="1"/>
</dbReference>
<dbReference type="Pfam" id="PF00441">
    <property type="entry name" value="Acyl-CoA_dh_1"/>
    <property type="match status" value="1"/>
</dbReference>
<protein>
    <recommendedName>
        <fullName evidence="14">Acyl-CoA dehydrogenase family member 10</fullName>
    </recommendedName>
</protein>
<dbReference type="Gene3D" id="1.10.150.240">
    <property type="entry name" value="Putative phosphatase, domain 2"/>
    <property type="match status" value="1"/>
</dbReference>
<dbReference type="InterPro" id="IPR036250">
    <property type="entry name" value="AcylCo_DH-like_C"/>
</dbReference>
<dbReference type="InterPro" id="IPR052898">
    <property type="entry name" value="ACAD10-like"/>
</dbReference>
<evidence type="ECO:0000256" key="3">
    <source>
        <dbReference type="ARBA" id="ARBA00022630"/>
    </source>
</evidence>
<dbReference type="FunFam" id="1.20.140.10:FF:000018">
    <property type="entry name" value="Acyl-CoA dehydrogenase family member 10"/>
    <property type="match status" value="1"/>
</dbReference>
<dbReference type="InterPro" id="IPR011945">
    <property type="entry name" value="HAD-SF_ppase_IA/epoxid_hydro_N"/>
</dbReference>
<dbReference type="Pfam" id="PF00702">
    <property type="entry name" value="Hydrolase"/>
    <property type="match status" value="1"/>
</dbReference>
<gene>
    <name evidence="12" type="ORF">MATL_G00062260</name>
</gene>
<dbReference type="Pfam" id="PF01636">
    <property type="entry name" value="APH"/>
    <property type="match status" value="1"/>
</dbReference>
<dbReference type="InterPro" id="IPR036412">
    <property type="entry name" value="HAD-like_sf"/>
</dbReference>
<evidence type="ECO:0000313" key="13">
    <source>
        <dbReference type="Proteomes" id="UP001046870"/>
    </source>
</evidence>
<dbReference type="PANTHER" id="PTHR47829">
    <property type="entry name" value="HYDROLASE, PUTATIVE (AFU_ORTHOLOGUE AFUA_1G12880)-RELATED"/>
    <property type="match status" value="1"/>
</dbReference>
<evidence type="ECO:0000256" key="7">
    <source>
        <dbReference type="SAM" id="MobiDB-lite"/>
    </source>
</evidence>
<reference evidence="12" key="1">
    <citation type="submission" date="2021-01" db="EMBL/GenBank/DDBJ databases">
        <authorList>
            <person name="Zahm M."/>
            <person name="Roques C."/>
            <person name="Cabau C."/>
            <person name="Klopp C."/>
            <person name="Donnadieu C."/>
            <person name="Jouanno E."/>
            <person name="Lampietro C."/>
            <person name="Louis A."/>
            <person name="Herpin A."/>
            <person name="Echchiki A."/>
            <person name="Berthelot C."/>
            <person name="Parey E."/>
            <person name="Roest-Crollius H."/>
            <person name="Braasch I."/>
            <person name="Postlethwait J."/>
            <person name="Bobe J."/>
            <person name="Montfort J."/>
            <person name="Bouchez O."/>
            <person name="Begum T."/>
            <person name="Mejri S."/>
            <person name="Adams A."/>
            <person name="Chen W.-J."/>
            <person name="Guiguen Y."/>
        </authorList>
    </citation>
    <scope>NUCLEOTIDE SEQUENCE</scope>
    <source>
        <strain evidence="12">YG-15Mar2019-1</strain>
        <tissue evidence="12">Brain</tissue>
    </source>
</reference>
<dbReference type="InterPro" id="IPR013786">
    <property type="entry name" value="AcylCoA_DH/ox_N"/>
</dbReference>
<dbReference type="EMBL" id="JAFDVH010000004">
    <property type="protein sequence ID" value="KAG7481013.1"/>
    <property type="molecule type" value="Genomic_DNA"/>
</dbReference>
<dbReference type="OrthoDB" id="434771at2759"/>
<evidence type="ECO:0000313" key="12">
    <source>
        <dbReference type="EMBL" id="KAG7481013.1"/>
    </source>
</evidence>
<dbReference type="InterPro" id="IPR006091">
    <property type="entry name" value="Acyl-CoA_Oxase/DH_mid-dom"/>
</dbReference>
<dbReference type="InterPro" id="IPR002575">
    <property type="entry name" value="Aminoglycoside_PTrfase"/>
</dbReference>
<dbReference type="SUPFAM" id="SSF56645">
    <property type="entry name" value="Acyl-CoA dehydrogenase NM domain-like"/>
    <property type="match status" value="1"/>
</dbReference>
<keyword evidence="6" id="KW-0560">Oxidoreductase</keyword>
<dbReference type="InterPro" id="IPR023198">
    <property type="entry name" value="PGP-like_dom2"/>
</dbReference>
<dbReference type="SUPFAM" id="SSF56112">
    <property type="entry name" value="Protein kinase-like (PK-like)"/>
    <property type="match status" value="1"/>
</dbReference>